<dbReference type="PANTHER" id="PTHR23504:SF115">
    <property type="entry name" value="MULTIDRUG RESISTANCE PROTEIN 2"/>
    <property type="match status" value="1"/>
</dbReference>
<dbReference type="GO" id="GO:0005886">
    <property type="term" value="C:plasma membrane"/>
    <property type="evidence" value="ECO:0007669"/>
    <property type="project" value="UniProtKB-SubCell"/>
</dbReference>
<evidence type="ECO:0000256" key="4">
    <source>
        <dbReference type="ARBA" id="ARBA00022989"/>
    </source>
</evidence>
<dbReference type="OrthoDB" id="9793283at2"/>
<feature type="transmembrane region" description="Helical" evidence="6">
    <location>
        <begin position="130"/>
        <end position="153"/>
    </location>
</feature>
<dbReference type="CDD" id="cd17325">
    <property type="entry name" value="MFS_MdtG_SLC18_like"/>
    <property type="match status" value="1"/>
</dbReference>
<dbReference type="PROSITE" id="PS50850">
    <property type="entry name" value="MFS"/>
    <property type="match status" value="1"/>
</dbReference>
<proteinExistence type="predicted"/>
<feature type="transmembrane region" description="Helical" evidence="6">
    <location>
        <begin position="40"/>
        <end position="60"/>
    </location>
</feature>
<dbReference type="PATRIC" id="fig|229921.5.peg.1831"/>
<feature type="transmembrane region" description="Helical" evidence="6">
    <location>
        <begin position="72"/>
        <end position="91"/>
    </location>
</feature>
<dbReference type="STRING" id="229921.ADN01_09075"/>
<accession>A0A0M8JS51</accession>
<evidence type="ECO:0000256" key="1">
    <source>
        <dbReference type="ARBA" id="ARBA00004651"/>
    </source>
</evidence>
<dbReference type="SUPFAM" id="SSF103473">
    <property type="entry name" value="MFS general substrate transporter"/>
    <property type="match status" value="1"/>
</dbReference>
<evidence type="ECO:0000259" key="7">
    <source>
        <dbReference type="PROSITE" id="PS50850"/>
    </source>
</evidence>
<dbReference type="InterPro" id="IPR036259">
    <property type="entry name" value="MFS_trans_sf"/>
</dbReference>
<feature type="transmembrane region" description="Helical" evidence="6">
    <location>
        <begin position="212"/>
        <end position="234"/>
    </location>
</feature>
<evidence type="ECO:0000256" key="2">
    <source>
        <dbReference type="ARBA" id="ARBA00022448"/>
    </source>
</evidence>
<evidence type="ECO:0000256" key="3">
    <source>
        <dbReference type="ARBA" id="ARBA00022692"/>
    </source>
</evidence>
<keyword evidence="2" id="KW-0813">Transport</keyword>
<protein>
    <submittedName>
        <fullName evidence="8">Arabinose efflux permease</fullName>
    </submittedName>
</protein>
<feature type="transmembrane region" description="Helical" evidence="6">
    <location>
        <begin position="363"/>
        <end position="383"/>
    </location>
</feature>
<reference evidence="8" key="1">
    <citation type="journal article" date="2015" name="Genome Announc.">
        <title>Draft Genome Sequences of Anaerolinea thermolimosa IMO-1, Bellilinea caldifistulae GOMI-1, Leptolinea tardivitalis YMTK-2, Levilinea saccharolytica KIBI-1, Longilinea arvoryzae KOME-1, Previously Described as Members of the Class Anaerolineae (Chloroflexi).</title>
        <authorList>
            <person name="Matsuura N."/>
            <person name="Tourlousse M.D."/>
            <person name="Ohashi A."/>
            <person name="Hugenholtz P."/>
            <person name="Sekiguchi Y."/>
        </authorList>
    </citation>
    <scope>NUCLEOTIDE SEQUENCE</scope>
    <source>
        <strain evidence="8">KIBI-1</strain>
    </source>
</reference>
<dbReference type="AlphaFoldDB" id="A0A0M8JS51"/>
<feature type="domain" description="Major facilitator superfamily (MFS) profile" evidence="7">
    <location>
        <begin position="6"/>
        <end position="387"/>
    </location>
</feature>
<dbReference type="Pfam" id="PF07690">
    <property type="entry name" value="MFS_1"/>
    <property type="match status" value="1"/>
</dbReference>
<gene>
    <name evidence="9" type="ORF">ADN01_09075</name>
    <name evidence="8" type="ORF">LSAC_03337</name>
</gene>
<evidence type="ECO:0000256" key="6">
    <source>
        <dbReference type="SAM" id="Phobius"/>
    </source>
</evidence>
<evidence type="ECO:0000313" key="10">
    <source>
        <dbReference type="Proteomes" id="UP000050501"/>
    </source>
</evidence>
<feature type="transmembrane region" description="Helical" evidence="6">
    <location>
        <begin position="7"/>
        <end position="28"/>
    </location>
</feature>
<feature type="transmembrane region" description="Helical" evidence="6">
    <location>
        <begin position="298"/>
        <end position="315"/>
    </location>
</feature>
<sequence>MKINRNLAILFFTMAVVMLGFGIIIPILPFYAENLGANGTALGVLMAIFSVMQFIFSPIWGGLSDRIGRKPVILIGVLGNALAQLFFGLSTSLWMLIAARALSGILSSATLPTTMAYISDSTSDKNRGGGMGVIGAAMGVGMILGPGIGGWAGSYSLSMPFFVAAALSTAALVLVWWVLPESLPAEKRSAKTAYAGPQLGLMWKSLWGPMGFLFFLSFLVNFALANFEGIFSLFAKHRFDYGPAEVGTIMMVIGIVSTVIQGVLTGPATRRLGENWIIKASLLASAVGFILMLQAKSYTSVLLTVGFFVFSNAMLRPTISSDVSKSTDMGQGMAMGLNNAFMSLGRIVGPLWAGSLFDVNISLPYLTAGIVLFITFGLSLMYLKTPSLRPELQTGD</sequence>
<dbReference type="InterPro" id="IPR001958">
    <property type="entry name" value="Tet-R_TetA/multi-R_MdtG-like"/>
</dbReference>
<name>A0A0M8JS51_9CHLR</name>
<keyword evidence="3 6" id="KW-0812">Transmembrane</keyword>
<feature type="transmembrane region" description="Helical" evidence="6">
    <location>
        <begin position="246"/>
        <end position="264"/>
    </location>
</feature>
<dbReference type="Proteomes" id="UP000050501">
    <property type="component" value="Unassembled WGS sequence"/>
</dbReference>
<dbReference type="InterPro" id="IPR020846">
    <property type="entry name" value="MFS_dom"/>
</dbReference>
<evidence type="ECO:0000313" key="8">
    <source>
        <dbReference type="EMBL" id="GAP19435.1"/>
    </source>
</evidence>
<dbReference type="EMBL" id="DF967975">
    <property type="protein sequence ID" value="GAP19435.1"/>
    <property type="molecule type" value="Genomic_DNA"/>
</dbReference>
<comment type="subcellular location">
    <subcellularLocation>
        <location evidence="1">Cell membrane</location>
        <topology evidence="1">Multi-pass membrane protein</topology>
    </subcellularLocation>
</comment>
<dbReference type="Gene3D" id="1.20.1250.20">
    <property type="entry name" value="MFS general substrate transporter like domains"/>
    <property type="match status" value="1"/>
</dbReference>
<dbReference type="EMBL" id="LGCM01000034">
    <property type="protein sequence ID" value="KPL82247.1"/>
    <property type="molecule type" value="Genomic_DNA"/>
</dbReference>
<feature type="transmembrane region" description="Helical" evidence="6">
    <location>
        <begin position="97"/>
        <end position="118"/>
    </location>
</feature>
<reference evidence="9 10" key="2">
    <citation type="submission" date="2015-07" db="EMBL/GenBank/DDBJ databases">
        <title>Genome sequence of Levilinea saccharolytica DSM 16555.</title>
        <authorList>
            <person name="Hemp J."/>
            <person name="Ward L.M."/>
            <person name="Pace L.A."/>
            <person name="Fischer W.W."/>
        </authorList>
    </citation>
    <scope>NUCLEOTIDE SEQUENCE [LARGE SCALE GENOMIC DNA]</scope>
    <source>
        <strain evidence="9 10">KIBI-1</strain>
    </source>
</reference>
<dbReference type="RefSeq" id="WP_062419713.1">
    <property type="nucleotide sequence ID" value="NZ_BBXZ01000177.1"/>
</dbReference>
<evidence type="ECO:0000256" key="5">
    <source>
        <dbReference type="ARBA" id="ARBA00023136"/>
    </source>
</evidence>
<keyword evidence="10" id="KW-1185">Reference proteome</keyword>
<keyword evidence="4 6" id="KW-1133">Transmembrane helix</keyword>
<dbReference type="InterPro" id="IPR011701">
    <property type="entry name" value="MFS"/>
</dbReference>
<keyword evidence="5 6" id="KW-0472">Membrane</keyword>
<dbReference type="GO" id="GO:0022857">
    <property type="term" value="F:transmembrane transporter activity"/>
    <property type="evidence" value="ECO:0007669"/>
    <property type="project" value="InterPro"/>
</dbReference>
<dbReference type="PANTHER" id="PTHR23504">
    <property type="entry name" value="MAJOR FACILITATOR SUPERFAMILY DOMAIN-CONTAINING PROTEIN 10"/>
    <property type="match status" value="1"/>
</dbReference>
<evidence type="ECO:0000313" key="9">
    <source>
        <dbReference type="EMBL" id="KPL82247.1"/>
    </source>
</evidence>
<dbReference type="PRINTS" id="PR01035">
    <property type="entry name" value="TCRTETA"/>
</dbReference>
<organism evidence="8">
    <name type="scientific">Levilinea saccharolytica</name>
    <dbReference type="NCBI Taxonomy" id="229921"/>
    <lineage>
        <taxon>Bacteria</taxon>
        <taxon>Bacillati</taxon>
        <taxon>Chloroflexota</taxon>
        <taxon>Anaerolineae</taxon>
        <taxon>Anaerolineales</taxon>
        <taxon>Anaerolineaceae</taxon>
        <taxon>Levilinea</taxon>
    </lineage>
</organism>
<feature type="transmembrane region" description="Helical" evidence="6">
    <location>
        <begin position="159"/>
        <end position="179"/>
    </location>
</feature>